<dbReference type="EMBL" id="HG720371">
    <property type="protein sequence ID" value="CDJ59398.1"/>
    <property type="molecule type" value="Genomic_DNA"/>
</dbReference>
<proteinExistence type="predicted"/>
<evidence type="ECO:0000256" key="1">
    <source>
        <dbReference type="SAM" id="MobiDB-lite"/>
    </source>
</evidence>
<organism evidence="2 3">
    <name type="scientific">Eimeria maxima</name>
    <name type="common">Coccidian parasite</name>
    <dbReference type="NCBI Taxonomy" id="5804"/>
    <lineage>
        <taxon>Eukaryota</taxon>
        <taxon>Sar</taxon>
        <taxon>Alveolata</taxon>
        <taxon>Apicomplexa</taxon>
        <taxon>Conoidasida</taxon>
        <taxon>Coccidia</taxon>
        <taxon>Eucoccidiorida</taxon>
        <taxon>Eimeriorina</taxon>
        <taxon>Eimeriidae</taxon>
        <taxon>Eimeria</taxon>
    </lineage>
</organism>
<dbReference type="OMA" id="AYLPVHW"/>
<dbReference type="VEuPathDB" id="ToxoDB:EMWEY_00004040"/>
<dbReference type="GeneID" id="25334390"/>
<evidence type="ECO:0000313" key="3">
    <source>
        <dbReference type="Proteomes" id="UP000030763"/>
    </source>
</evidence>
<dbReference type="OrthoDB" id="346527at2759"/>
<dbReference type="RefSeq" id="XP_013336046.1">
    <property type="nucleotide sequence ID" value="XM_013480592.1"/>
</dbReference>
<sequence length="1184" mass="124478">MRSLCSKAHGLCPAAVLGADAADAAVPAATAALPSTLSVLLGTYNWKKTILKWHACRLTGYLESRLSCGTTNPTPDRLVGAATVPAEAAGSAAAANAASCSKLLCLLEDNISESLLKGRCRRGVGGGCPAFCPSWSSRPPQRAAADVFAAAAVAAAAVRPFMPHNPLGVTGPPPAVSCEGAPGKARANPELCVPAVEASIQAAVVTTTEIAATKATAILWEDELSDDNGLCLIDLQGEALMAVQDSPDAAAKLVPLQDSPETAGEQQQQQVEGSELWGIVRWPSAAAAAAGDSGCCCLHVGGDSLEGKVGPFVSAGGAGPLAVLRRVLRPLRLDVSECTYTSAAVAETEAWEFQGVVEKTVSFCDPPVLNPFKEVFVAQAAGTGPQPQQQHGAVAGPAAAASMAEAAAPDAPNSDAVWLIAASPLLQQMQGSWQLLHLDRVLRDELQKQQRQQRLLLVKGRPAALPPSPTAAQMRAESEAIICCRSSTFRLSQNTIDGEVLVCYRSAPGATAAAVPTDDEVIVVDDDNGNSNKNKSTNNGRSNSSRGGSHGVAIMGVCRSVLQLQKSRGRFHQVQQLLQLPVQQLLSVHTDAIPAAAAAAGRTVLPSALLLQQVQASPEEIAAVLLGDAGLAFEDTCSSQAATTAPAAAVEQKQLQEGNLRQQRLAQLMQELPPMWGALPSPASDVILFDPDLGGYFAVSPAVLRKWVLRIADCLALSRSGSSGVYGSEWRSVGWALDAIEESVQQIGHVVPGLRIHPERAGGPAADVTAKGGEKCPRLTAGLLLQLLRHFCDVRIPQLCCSSHPTALGDSCPPLPTEAGAAAGTTATAAHVVEDLVDLVCSLERVLSDPEAARKAEVAVNLLKLRALLAAETAASVGLQLQLQFGVLFPLSAAVSAADIKKFCIALGKRWEQLPCRVLHWGKSHMEARVAALKTAAAAVVTTQGQQQQLKQQEAVHELLVAASDHIPLLAAWFHMEQLQGKVDQYLSATQLLRCCSYGFPDLRTDFSQQQAPPRCLLYPNRQPEGAVAGLEAAAATARLFQAAAAAAAHGRSGSSIREFAALLPDADDQNAFLQGMLLSPLRCSFVAVEGQLLQLPAAALPLTPRERLVAAYAVKSVWREEELELLLRPCLFISGHDQDLAVKLGAPPASYCFVFQTELSAVTKEQVTSFKARNVPLPYWELD</sequence>
<keyword evidence="3" id="KW-1185">Reference proteome</keyword>
<reference evidence="2" key="1">
    <citation type="submission" date="2013-10" db="EMBL/GenBank/DDBJ databases">
        <title>Genomic analysis of the causative agents of coccidiosis in chickens.</title>
        <authorList>
            <person name="Reid A.J."/>
            <person name="Blake D."/>
            <person name="Billington K."/>
            <person name="Browne H."/>
            <person name="Dunn M."/>
            <person name="Hung S."/>
            <person name="Kawahara F."/>
            <person name="Miranda-Saavedra D."/>
            <person name="Mourier T."/>
            <person name="Nagra H."/>
            <person name="Otto T.D."/>
            <person name="Rawlings N."/>
            <person name="Sanchez A."/>
            <person name="Sanders M."/>
            <person name="Subramaniam C."/>
            <person name="Tay Y."/>
            <person name="Dear P."/>
            <person name="Doerig C."/>
            <person name="Gruber A."/>
            <person name="Parkinson J."/>
            <person name="Shirley M."/>
            <person name="Wan K.L."/>
            <person name="Berriman M."/>
            <person name="Tomley F."/>
            <person name="Pain A."/>
        </authorList>
    </citation>
    <scope>NUCLEOTIDE SEQUENCE [LARGE SCALE GENOMIC DNA]</scope>
    <source>
        <strain evidence="2">Weybridge</strain>
    </source>
</reference>
<accession>U6M8K3</accession>
<name>U6M8K3_EIMMA</name>
<reference evidence="2" key="2">
    <citation type="submission" date="2013-10" db="EMBL/GenBank/DDBJ databases">
        <authorList>
            <person name="Aslett M."/>
        </authorList>
    </citation>
    <scope>NUCLEOTIDE SEQUENCE [LARGE SCALE GENOMIC DNA]</scope>
    <source>
        <strain evidence="2">Weybridge</strain>
    </source>
</reference>
<dbReference type="AlphaFoldDB" id="U6M8K3"/>
<evidence type="ECO:0000313" key="2">
    <source>
        <dbReference type="EMBL" id="CDJ59398.1"/>
    </source>
</evidence>
<dbReference type="Proteomes" id="UP000030763">
    <property type="component" value="Unassembled WGS sequence"/>
</dbReference>
<feature type="region of interest" description="Disordered" evidence="1">
    <location>
        <begin position="523"/>
        <end position="548"/>
    </location>
</feature>
<feature type="compositionally biased region" description="Low complexity" evidence="1">
    <location>
        <begin position="529"/>
        <end position="547"/>
    </location>
</feature>
<protein>
    <submittedName>
        <fullName evidence="2">Uncharacterized protein</fullName>
    </submittedName>
</protein>
<gene>
    <name evidence="2" type="ORF">EMWEY_00004040</name>
</gene>